<reference evidence="3" key="1">
    <citation type="submission" date="2016-06" db="UniProtKB">
        <authorList>
            <consortium name="WormBaseParasite"/>
        </authorList>
    </citation>
    <scope>IDENTIFICATION</scope>
</reference>
<keyword evidence="2" id="KW-1185">Reference proteome</keyword>
<proteinExistence type="predicted"/>
<reference evidence="1 2" key="2">
    <citation type="submission" date="2018-11" db="EMBL/GenBank/DDBJ databases">
        <authorList>
            <consortium name="Pathogen Informatics"/>
        </authorList>
    </citation>
    <scope>NUCLEOTIDE SEQUENCE [LARGE SCALE GENOMIC DNA]</scope>
</reference>
<evidence type="ECO:0000313" key="1">
    <source>
        <dbReference type="EMBL" id="VDO96168.1"/>
    </source>
</evidence>
<dbReference type="AlphaFoldDB" id="A0A183IEF3"/>
<dbReference type="WBParaSite" id="SBAD_0000209701-mRNA-1">
    <property type="protein sequence ID" value="SBAD_0000209701-mRNA-1"/>
    <property type="gene ID" value="SBAD_0000209701"/>
</dbReference>
<protein>
    <submittedName>
        <fullName evidence="3">Secreted protein</fullName>
    </submittedName>
</protein>
<dbReference type="EMBL" id="UZAM01007039">
    <property type="protein sequence ID" value="VDO96168.1"/>
    <property type="molecule type" value="Genomic_DNA"/>
</dbReference>
<name>A0A183IEF3_9BILA</name>
<sequence>MMHGGRTGCQSAQSVLPQPCAVKVVPSRVVAVAVAIWFALLDDETGADGFVWVPHTHMHTPTDRQTDIPARPVGIVRPVIDDMPDMSHCGRRMTTRKPEFRVCDSSAESDTICLNLALRKSRSPMLAL</sequence>
<organism evidence="3">
    <name type="scientific">Soboliphyme baturini</name>
    <dbReference type="NCBI Taxonomy" id="241478"/>
    <lineage>
        <taxon>Eukaryota</taxon>
        <taxon>Metazoa</taxon>
        <taxon>Ecdysozoa</taxon>
        <taxon>Nematoda</taxon>
        <taxon>Enoplea</taxon>
        <taxon>Dorylaimia</taxon>
        <taxon>Dioctophymatida</taxon>
        <taxon>Dioctophymatoidea</taxon>
        <taxon>Soboliphymatidae</taxon>
        <taxon>Soboliphyme</taxon>
    </lineage>
</organism>
<evidence type="ECO:0000313" key="3">
    <source>
        <dbReference type="WBParaSite" id="SBAD_0000209701-mRNA-1"/>
    </source>
</evidence>
<evidence type="ECO:0000313" key="2">
    <source>
        <dbReference type="Proteomes" id="UP000270296"/>
    </source>
</evidence>
<gene>
    <name evidence="1" type="ORF">SBAD_LOCUS1997</name>
</gene>
<dbReference type="Proteomes" id="UP000270296">
    <property type="component" value="Unassembled WGS sequence"/>
</dbReference>
<accession>A0A183IEF3</accession>